<dbReference type="EMBL" id="BPEU01000025">
    <property type="protein sequence ID" value="GIU44226.1"/>
    <property type="molecule type" value="Genomic_DNA"/>
</dbReference>
<evidence type="ECO:0000313" key="4">
    <source>
        <dbReference type="Proteomes" id="UP000773469"/>
    </source>
</evidence>
<organism evidence="2 3">
    <name type="scientific">Shewanella colwelliana</name>
    <name type="common">Alteromonas colwelliana</name>
    <dbReference type="NCBI Taxonomy" id="23"/>
    <lineage>
        <taxon>Bacteria</taxon>
        <taxon>Pseudomonadati</taxon>
        <taxon>Pseudomonadota</taxon>
        <taxon>Gammaproteobacteria</taxon>
        <taxon>Alteromonadales</taxon>
        <taxon>Shewanellaceae</taxon>
        <taxon>Shewanella</taxon>
    </lineage>
</organism>
<evidence type="ECO:0000313" key="1">
    <source>
        <dbReference type="EMBL" id="GIU44226.1"/>
    </source>
</evidence>
<gene>
    <name evidence="2" type="ORF">BEL05_06775</name>
    <name evidence="1" type="ORF">TUM3794_31740</name>
</gene>
<accession>A0A1E5IT08</accession>
<evidence type="ECO:0000313" key="2">
    <source>
        <dbReference type="EMBL" id="OEG73093.1"/>
    </source>
</evidence>
<dbReference type="Proteomes" id="UP000095230">
    <property type="component" value="Unassembled WGS sequence"/>
</dbReference>
<dbReference type="InterPro" id="IPR007263">
    <property type="entry name" value="DCC1-like"/>
</dbReference>
<dbReference type="STRING" id="23.BEL05_06775"/>
<evidence type="ECO:0000313" key="3">
    <source>
        <dbReference type="Proteomes" id="UP000095230"/>
    </source>
</evidence>
<protein>
    <submittedName>
        <fullName evidence="1">Thiol-disulfide oxidoreductase</fullName>
    </submittedName>
</protein>
<dbReference type="InterPro" id="IPR044691">
    <property type="entry name" value="DCC1_Trx"/>
</dbReference>
<keyword evidence="4" id="KW-1185">Reference proteome</keyword>
<dbReference type="PANTHER" id="PTHR34290">
    <property type="entry name" value="SI:CH73-390P7.2"/>
    <property type="match status" value="1"/>
</dbReference>
<sequence length="129" mass="14830">MKLRIFYDSQCPLCAAEMAKLKRYDTKEFIELADLASVDFTTRYPHIDIKYANQILHGETEHGELLTGLDVTYLAWALVGKKHFVVPLTWPVVKPVADFLYLKFAKHRYKISYLLTGKKRCDTGQCGLS</sequence>
<dbReference type="RefSeq" id="WP_069671660.1">
    <property type="nucleotide sequence ID" value="NZ_BPEU01000025.1"/>
</dbReference>
<comment type="caution">
    <text evidence="2">The sequence shown here is derived from an EMBL/GenBank/DDBJ whole genome shotgun (WGS) entry which is preliminary data.</text>
</comment>
<reference evidence="2 3" key="1">
    <citation type="submission" date="2016-07" db="EMBL/GenBank/DDBJ databases">
        <title>Whole-genome of two Shewanella species isolated from a digestive organ of sea cucumber Apostichopus japonicus Selenka 1867.</title>
        <authorList>
            <person name="Hong H.-H."/>
            <person name="Choi H."/>
            <person name="Cheon S."/>
            <person name="Oh J.-S."/>
            <person name="Lee H.-G."/>
            <person name="Park C."/>
        </authorList>
    </citation>
    <scope>NUCLEOTIDE SEQUENCE [LARGE SCALE GENOMIC DNA]</scope>
    <source>
        <strain evidence="2 3">CSB03KR</strain>
    </source>
</reference>
<dbReference type="EMBL" id="MCBT01000044">
    <property type="protein sequence ID" value="OEG73093.1"/>
    <property type="molecule type" value="Genomic_DNA"/>
</dbReference>
<dbReference type="AlphaFoldDB" id="A0A1E5IT08"/>
<dbReference type="PANTHER" id="PTHR34290:SF2">
    <property type="entry name" value="OS04G0668800 PROTEIN"/>
    <property type="match status" value="1"/>
</dbReference>
<name>A0A1E5IT08_SHECO</name>
<reference evidence="1 4" key="2">
    <citation type="submission" date="2021-05" db="EMBL/GenBank/DDBJ databases">
        <title>Molecular characterization for Shewanella algae harboring chromosomal blaOXA-55-like strains isolated from clinical and environment sample.</title>
        <authorList>
            <person name="Ohama Y."/>
            <person name="Aoki K."/>
            <person name="Harada S."/>
            <person name="Moriya K."/>
            <person name="Ishii Y."/>
            <person name="Tateda K."/>
        </authorList>
    </citation>
    <scope>NUCLEOTIDE SEQUENCE [LARGE SCALE GENOMIC DNA]</scope>
    <source>
        <strain evidence="1 4">MBTL60-118</strain>
    </source>
</reference>
<dbReference type="Pfam" id="PF04134">
    <property type="entry name" value="DCC1-like"/>
    <property type="match status" value="1"/>
</dbReference>
<dbReference type="GO" id="GO:0015035">
    <property type="term" value="F:protein-disulfide reductase activity"/>
    <property type="evidence" value="ECO:0007669"/>
    <property type="project" value="InterPro"/>
</dbReference>
<proteinExistence type="predicted"/>
<dbReference type="Proteomes" id="UP000773469">
    <property type="component" value="Unassembled WGS sequence"/>
</dbReference>